<dbReference type="EMBL" id="BMAT01004875">
    <property type="protein sequence ID" value="GFR82101.1"/>
    <property type="molecule type" value="Genomic_DNA"/>
</dbReference>
<feature type="non-terminal residue" evidence="2">
    <location>
        <position position="1"/>
    </location>
</feature>
<evidence type="ECO:0000256" key="1">
    <source>
        <dbReference type="SAM" id="MobiDB-lite"/>
    </source>
</evidence>
<sequence length="57" mass="6099">VTTPVEAGSSSSTAPAPTGSGKKRRNRKKNKKKAGEATETGNMFEENDGWEDVEMAE</sequence>
<gene>
    <name evidence="2" type="ORF">ElyMa_002356600</name>
</gene>
<reference evidence="2 3" key="1">
    <citation type="journal article" date="2021" name="Elife">
        <title>Chloroplast acquisition without the gene transfer in kleptoplastic sea slugs, Plakobranchus ocellatus.</title>
        <authorList>
            <person name="Maeda T."/>
            <person name="Takahashi S."/>
            <person name="Yoshida T."/>
            <person name="Shimamura S."/>
            <person name="Takaki Y."/>
            <person name="Nagai Y."/>
            <person name="Toyoda A."/>
            <person name="Suzuki Y."/>
            <person name="Arimoto A."/>
            <person name="Ishii H."/>
            <person name="Satoh N."/>
            <person name="Nishiyama T."/>
            <person name="Hasebe M."/>
            <person name="Maruyama T."/>
            <person name="Minagawa J."/>
            <person name="Obokata J."/>
            <person name="Shigenobu S."/>
        </authorList>
    </citation>
    <scope>NUCLEOTIDE SEQUENCE [LARGE SCALE GENOMIC DNA]</scope>
</reference>
<dbReference type="Proteomes" id="UP000762676">
    <property type="component" value="Unassembled WGS sequence"/>
</dbReference>
<evidence type="ECO:0000313" key="2">
    <source>
        <dbReference type="EMBL" id="GFR82101.1"/>
    </source>
</evidence>
<feature type="compositionally biased region" description="Basic residues" evidence="1">
    <location>
        <begin position="21"/>
        <end position="32"/>
    </location>
</feature>
<comment type="caution">
    <text evidence="2">The sequence shown here is derived from an EMBL/GenBank/DDBJ whole genome shotgun (WGS) entry which is preliminary data.</text>
</comment>
<feature type="region of interest" description="Disordered" evidence="1">
    <location>
        <begin position="1"/>
        <end position="57"/>
    </location>
</feature>
<accession>A0AAV4GBM5</accession>
<keyword evidence="3" id="KW-1185">Reference proteome</keyword>
<proteinExistence type="predicted"/>
<feature type="compositionally biased region" description="Acidic residues" evidence="1">
    <location>
        <begin position="45"/>
        <end position="57"/>
    </location>
</feature>
<evidence type="ECO:0000313" key="3">
    <source>
        <dbReference type="Proteomes" id="UP000762676"/>
    </source>
</evidence>
<organism evidence="2 3">
    <name type="scientific">Elysia marginata</name>
    <dbReference type="NCBI Taxonomy" id="1093978"/>
    <lineage>
        <taxon>Eukaryota</taxon>
        <taxon>Metazoa</taxon>
        <taxon>Spiralia</taxon>
        <taxon>Lophotrochozoa</taxon>
        <taxon>Mollusca</taxon>
        <taxon>Gastropoda</taxon>
        <taxon>Heterobranchia</taxon>
        <taxon>Euthyneura</taxon>
        <taxon>Panpulmonata</taxon>
        <taxon>Sacoglossa</taxon>
        <taxon>Placobranchoidea</taxon>
        <taxon>Plakobranchidae</taxon>
        <taxon>Elysia</taxon>
    </lineage>
</organism>
<feature type="compositionally biased region" description="Low complexity" evidence="1">
    <location>
        <begin position="7"/>
        <end position="20"/>
    </location>
</feature>
<dbReference type="AlphaFoldDB" id="A0AAV4GBM5"/>
<name>A0AAV4GBM5_9GAST</name>
<protein>
    <submittedName>
        <fullName evidence="2">Uncharacterized protein</fullName>
    </submittedName>
</protein>